<name>A0A410WV91_9BACL</name>
<reference evidence="2 3" key="1">
    <citation type="submission" date="2018-01" db="EMBL/GenBank/DDBJ databases">
        <title>The whole genome sequencing and assembly of Paenibacillus chitinolyticus KCCM 41400 strain.</title>
        <authorList>
            <person name="Kim J.-Y."/>
            <person name="Park M.-K."/>
            <person name="Lee Y.-J."/>
            <person name="Yi H."/>
            <person name="Bahn Y.-S."/>
            <person name="Kim J.F."/>
            <person name="Lee D.-W."/>
        </authorList>
    </citation>
    <scope>NUCLEOTIDE SEQUENCE [LARGE SCALE GENOMIC DNA]</scope>
    <source>
        <strain evidence="2 3">KCCM 41400</strain>
    </source>
</reference>
<protein>
    <submittedName>
        <fullName evidence="2">Uncharacterized protein</fullName>
    </submittedName>
</protein>
<evidence type="ECO:0000313" key="3">
    <source>
        <dbReference type="Proteomes" id="UP000288943"/>
    </source>
</evidence>
<gene>
    <name evidence="1" type="ORF">M5X16_01465</name>
    <name evidence="2" type="ORF">PC41400_11755</name>
</gene>
<dbReference type="EMBL" id="JAMDMJ010000001">
    <property type="protein sequence ID" value="MCY9594448.1"/>
    <property type="molecule type" value="Genomic_DNA"/>
</dbReference>
<keyword evidence="4" id="KW-1185">Reference proteome</keyword>
<dbReference type="RefSeq" id="WP_042228456.1">
    <property type="nucleotide sequence ID" value="NZ_CP026520.1"/>
</dbReference>
<dbReference type="Proteomes" id="UP000288943">
    <property type="component" value="Chromosome"/>
</dbReference>
<evidence type="ECO:0000313" key="2">
    <source>
        <dbReference type="EMBL" id="QAV18305.1"/>
    </source>
</evidence>
<accession>A0A410WV91</accession>
<proteinExistence type="predicted"/>
<evidence type="ECO:0000313" key="1">
    <source>
        <dbReference type="EMBL" id="MCY9594448.1"/>
    </source>
</evidence>
<dbReference type="Proteomes" id="UP001527202">
    <property type="component" value="Unassembled WGS sequence"/>
</dbReference>
<sequence length="177" mass="19543">MNKIARLLTIGGLSAAVVLTMAFVPFLDRKNGGQGSEAWRNISGPELTEANLPDYVNGLPLQLRVRKVELTHSILSLDLLLPGTAEKKVVYGDLLRIAQSSLLRTSNISRVFIRIVEYGAKPGENGPQLVMAMEAARTEAKALSSLKGTDGEEKVAAELQRRFLLTFTKKWQRHFPE</sequence>
<dbReference type="KEGG" id="pchi:PC41400_11755"/>
<dbReference type="OrthoDB" id="2597874at2"/>
<organism evidence="2 3">
    <name type="scientific">Paenibacillus chitinolyticus</name>
    <dbReference type="NCBI Taxonomy" id="79263"/>
    <lineage>
        <taxon>Bacteria</taxon>
        <taxon>Bacillati</taxon>
        <taxon>Bacillota</taxon>
        <taxon>Bacilli</taxon>
        <taxon>Bacillales</taxon>
        <taxon>Paenibacillaceae</taxon>
        <taxon>Paenibacillus</taxon>
    </lineage>
</organism>
<evidence type="ECO:0000313" key="4">
    <source>
        <dbReference type="Proteomes" id="UP001527202"/>
    </source>
</evidence>
<dbReference type="AlphaFoldDB" id="A0A410WV91"/>
<dbReference type="GeneID" id="95375483"/>
<reference evidence="1 4" key="2">
    <citation type="submission" date="2022-05" db="EMBL/GenBank/DDBJ databases">
        <title>Genome Sequencing of Bee-Associated Microbes.</title>
        <authorList>
            <person name="Dunlap C."/>
        </authorList>
    </citation>
    <scope>NUCLEOTIDE SEQUENCE [LARGE SCALE GENOMIC DNA]</scope>
    <source>
        <strain evidence="1 4">NRRL B-23120</strain>
    </source>
</reference>
<dbReference type="EMBL" id="CP026520">
    <property type="protein sequence ID" value="QAV18305.1"/>
    <property type="molecule type" value="Genomic_DNA"/>
</dbReference>